<evidence type="ECO:0000259" key="9">
    <source>
        <dbReference type="PROSITE" id="PS50089"/>
    </source>
</evidence>
<keyword evidence="4" id="KW-0378">Hydrolase</keyword>
<evidence type="ECO:0000256" key="1">
    <source>
        <dbReference type="ARBA" id="ARBA00022723"/>
    </source>
</evidence>
<feature type="region of interest" description="Disordered" evidence="8">
    <location>
        <begin position="1184"/>
        <end position="1205"/>
    </location>
</feature>
<keyword evidence="2" id="KW-0547">Nucleotide-binding</keyword>
<dbReference type="InterPro" id="IPR052583">
    <property type="entry name" value="ATP-helicase/E3_Ub-Ligase"/>
</dbReference>
<feature type="compositionally biased region" description="Polar residues" evidence="8">
    <location>
        <begin position="35"/>
        <end position="46"/>
    </location>
</feature>
<dbReference type="InterPro" id="IPR001650">
    <property type="entry name" value="Helicase_C-like"/>
</dbReference>
<dbReference type="SUPFAM" id="SSF52540">
    <property type="entry name" value="P-loop containing nucleoside triphosphate hydrolases"/>
    <property type="match status" value="2"/>
</dbReference>
<evidence type="ECO:0000313" key="11">
    <source>
        <dbReference type="Proteomes" id="UP000306050"/>
    </source>
</evidence>
<dbReference type="InterPro" id="IPR038718">
    <property type="entry name" value="SNF2-like_sf"/>
</dbReference>
<dbReference type="OrthoDB" id="2801544at2759"/>
<accession>A0A4U7L0J2</accession>
<keyword evidence="5" id="KW-0862">Zinc</keyword>
<feature type="region of interest" description="Disordered" evidence="8">
    <location>
        <begin position="26"/>
        <end position="46"/>
    </location>
</feature>
<feature type="compositionally biased region" description="Acidic residues" evidence="8">
    <location>
        <begin position="1194"/>
        <end position="1203"/>
    </location>
</feature>
<dbReference type="PROSITE" id="PS50089">
    <property type="entry name" value="ZF_RING_2"/>
    <property type="match status" value="1"/>
</dbReference>
<dbReference type="GO" id="GO:0016787">
    <property type="term" value="F:hydrolase activity"/>
    <property type="evidence" value="ECO:0007669"/>
    <property type="project" value="UniProtKB-KW"/>
</dbReference>
<evidence type="ECO:0000256" key="6">
    <source>
        <dbReference type="ARBA" id="ARBA00022840"/>
    </source>
</evidence>
<keyword evidence="11" id="KW-1185">Reference proteome</keyword>
<dbReference type="Gene3D" id="3.40.50.10810">
    <property type="entry name" value="Tandem AAA-ATPase domain"/>
    <property type="match status" value="1"/>
</dbReference>
<feature type="region of interest" description="Disordered" evidence="8">
    <location>
        <begin position="517"/>
        <end position="562"/>
    </location>
</feature>
<keyword evidence="3 7" id="KW-0863">Zinc-finger</keyword>
<dbReference type="CDD" id="cd18070">
    <property type="entry name" value="DEXQc_SHPRH"/>
    <property type="match status" value="1"/>
</dbReference>
<dbReference type="InterPro" id="IPR014001">
    <property type="entry name" value="Helicase_ATP-bd"/>
</dbReference>
<dbReference type="RefSeq" id="XP_029742650.1">
    <property type="nucleotide sequence ID" value="XM_029881264.1"/>
</dbReference>
<evidence type="ECO:0000256" key="2">
    <source>
        <dbReference type="ARBA" id="ARBA00022741"/>
    </source>
</evidence>
<dbReference type="InterPro" id="IPR017907">
    <property type="entry name" value="Znf_RING_CS"/>
</dbReference>
<evidence type="ECO:0000313" key="10">
    <source>
        <dbReference type="EMBL" id="TKY90665.1"/>
    </source>
</evidence>
<dbReference type="PANTHER" id="PTHR45865">
    <property type="entry name" value="E3 UBIQUITIN-PROTEIN LIGASE SHPRH FAMILY MEMBER"/>
    <property type="match status" value="1"/>
</dbReference>
<reference evidence="10 11" key="1">
    <citation type="submission" date="2019-05" db="EMBL/GenBank/DDBJ databases">
        <title>Sporisorium graminicola CBS 10092 draft sequencing and annotation.</title>
        <authorList>
            <person name="Solano-Gonzalez S."/>
            <person name="Caddick M.X."/>
            <person name="Darby A."/>
        </authorList>
    </citation>
    <scope>NUCLEOTIDE SEQUENCE [LARGE SCALE GENOMIC DNA]</scope>
    <source>
        <strain evidence="10 11">CBS 10092</strain>
    </source>
</reference>
<feature type="compositionally biased region" description="Polar residues" evidence="8">
    <location>
        <begin position="518"/>
        <end position="529"/>
    </location>
</feature>
<dbReference type="Pfam" id="PF00271">
    <property type="entry name" value="Helicase_C"/>
    <property type="match status" value="1"/>
</dbReference>
<dbReference type="InterPro" id="IPR013083">
    <property type="entry name" value="Znf_RING/FYVE/PHD"/>
</dbReference>
<dbReference type="Pfam" id="PF00176">
    <property type="entry name" value="SNF2-rel_dom"/>
    <property type="match status" value="1"/>
</dbReference>
<feature type="compositionally biased region" description="Basic and acidic residues" evidence="8">
    <location>
        <begin position="1080"/>
        <end position="1089"/>
    </location>
</feature>
<feature type="compositionally biased region" description="Polar residues" evidence="8">
    <location>
        <begin position="1055"/>
        <end position="1074"/>
    </location>
</feature>
<dbReference type="EMBL" id="SRRM01000002">
    <property type="protein sequence ID" value="TKY90665.1"/>
    <property type="molecule type" value="Genomic_DNA"/>
</dbReference>
<feature type="region of interest" description="Disordered" evidence="8">
    <location>
        <begin position="683"/>
        <end position="705"/>
    </location>
</feature>
<evidence type="ECO:0000256" key="3">
    <source>
        <dbReference type="ARBA" id="ARBA00022771"/>
    </source>
</evidence>
<dbReference type="InterPro" id="IPR049730">
    <property type="entry name" value="SNF2/RAD54-like_C"/>
</dbReference>
<dbReference type="InterPro" id="IPR018957">
    <property type="entry name" value="Znf_C3HC4_RING-type"/>
</dbReference>
<keyword evidence="1" id="KW-0479">Metal-binding</keyword>
<feature type="domain" description="RING-type" evidence="9">
    <location>
        <begin position="794"/>
        <end position="843"/>
    </location>
</feature>
<dbReference type="AlphaFoldDB" id="A0A4U7L0J2"/>
<dbReference type="InterPro" id="IPR001841">
    <property type="entry name" value="Znf_RING"/>
</dbReference>
<feature type="compositionally biased region" description="Basic residues" evidence="8">
    <location>
        <begin position="690"/>
        <end position="702"/>
    </location>
</feature>
<feature type="region of interest" description="Disordered" evidence="8">
    <location>
        <begin position="1049"/>
        <end position="1101"/>
    </location>
</feature>
<comment type="caution">
    <text evidence="10">The sequence shown here is derived from an EMBL/GenBank/DDBJ whole genome shotgun (WGS) entry which is preliminary data.</text>
</comment>
<dbReference type="InterPro" id="IPR000330">
    <property type="entry name" value="SNF2_N"/>
</dbReference>
<keyword evidence="6" id="KW-0067">ATP-binding</keyword>
<proteinExistence type="predicted"/>
<dbReference type="GO" id="GO:0005524">
    <property type="term" value="F:ATP binding"/>
    <property type="evidence" value="ECO:0007669"/>
    <property type="project" value="InterPro"/>
</dbReference>
<dbReference type="SMART" id="SM00487">
    <property type="entry name" value="DEXDc"/>
    <property type="match status" value="1"/>
</dbReference>
<dbReference type="Pfam" id="PF00097">
    <property type="entry name" value="zf-C3HC4"/>
    <property type="match status" value="1"/>
</dbReference>
<dbReference type="PROSITE" id="PS00518">
    <property type="entry name" value="ZF_RING_1"/>
    <property type="match status" value="1"/>
</dbReference>
<dbReference type="Gene3D" id="3.40.50.300">
    <property type="entry name" value="P-loop containing nucleotide triphosphate hydrolases"/>
    <property type="match status" value="1"/>
</dbReference>
<dbReference type="PANTHER" id="PTHR45865:SF1">
    <property type="entry name" value="E3 UBIQUITIN-PROTEIN LIGASE SHPRH"/>
    <property type="match status" value="1"/>
</dbReference>
<protein>
    <recommendedName>
        <fullName evidence="9">RING-type domain-containing protein</fullName>
    </recommendedName>
</protein>
<dbReference type="GO" id="GO:0008270">
    <property type="term" value="F:zinc ion binding"/>
    <property type="evidence" value="ECO:0007669"/>
    <property type="project" value="UniProtKB-KW"/>
</dbReference>
<dbReference type="GeneID" id="40723558"/>
<evidence type="ECO:0000256" key="8">
    <source>
        <dbReference type="SAM" id="MobiDB-lite"/>
    </source>
</evidence>
<sequence length="1214" mass="134814">MQRRLQLEAEREALLDAMRRNLSRSRRTANVKAAQATSVAENNDAQTSTSIMAHVSLKREPFIDPADQVFYFDQVSGLLSLRRFLGRRSEPGGALCESMGLGKTLESLSLIAAHPRPDNPSLLAYDTSRSARMIAEMQPSERPFVSRATLVVCPAALVEQWMDEIHKHFRSRSTLLQPTAVSTAAPNQQPGVTRYRHADFAWDNRSRRRDVRALAKSRLVEPDIVVTTYEELAFQLAESHRASHSDDQVRTPLLEVLFWRILLDEAQIVAGASGKATNMVHELWRSNCWMVTGTPVTKGIGDIQGIFAFLDHDPFAAPRFFREILQQPFSRGCVEGIRRLRAILPRFVWRHTQAHVEDEIVLPPCKSEVLELPLRHIERLFYDKEVGKYRESYTKQAVRGVANVAQPTFLVHLRQLLSHPQVADELMYSHNYSRLSFAELFHRFCQQAESELDSIRMQVVTNTLQLVWGHEFREAEKDKRHWRGGPTPFSDSESICKLLIGALRIVTLALDEARASMEASSQDSQQATEADSEAQATEAPAPHAQAGVDADRDFNGNADKAADAGDVDATASTLASSAAIVGQQGSGSADPTARVNLTWEEANFWLQTLLAKHGDPVDGDNVVEQIEPPSRWDPERPTRTFYDKEFKNANDASVDLNDPRYNLVVQDAGAEDMDVEEYLAQIEAEQSGKRGNRSSGPRKKVKRDAAFEPGLLKKSRLRGKASQRQTARVWMYKPKERLETTHTRLLVQQAALPSKEHEAAFLRQQMLELAAGTGLDGGQAVGSDAAVADAGSDCQICYEPKVQIGVLPCYHSFCVNCIDTLCEKTPRSSYAYGFDRPRCPQCRLTFTREQVTRVMERGRSASTDGLEQVVGDWSGKISGLIMDLKARLSQDSTHKAVVFSHWPKMLNFVRDALVQNEIAAVVFGGNEAKQAEALRAIRDDDHVHVILVPFRASAGAAGLTLTSCDLAYLMEPALDAALEAQAVGRIHRIGQRRETTIVRVKMKDTIENAVMRIADERSHRGMELATHVEPRTRAATKATEPASAAMFAGDAAAAEQSSVPPGSRTNDTQQQAGPSTGVDIKAKEQDVKHAGPSTTDLRERSIKSSVAASVGIGRESDNTSLTMGEVGLILGFDIEEEKRKARERRESLLQRAGIYNAIPNITERQLAYLEEELAWVEEEDADFPMSDIGLDDHSDADDDDDEMMDGRVDVEVVI</sequence>
<dbReference type="Gene3D" id="3.30.40.10">
    <property type="entry name" value="Zinc/RING finger domain, C3HC4 (zinc finger)"/>
    <property type="match status" value="1"/>
</dbReference>
<dbReference type="InterPro" id="IPR027417">
    <property type="entry name" value="P-loop_NTPase"/>
</dbReference>
<dbReference type="SMART" id="SM00184">
    <property type="entry name" value="RING"/>
    <property type="match status" value="1"/>
</dbReference>
<dbReference type="Proteomes" id="UP000306050">
    <property type="component" value="Chromosome SGRAM_1"/>
</dbReference>
<dbReference type="CDD" id="cd18793">
    <property type="entry name" value="SF2_C_SNF"/>
    <property type="match status" value="1"/>
</dbReference>
<evidence type="ECO:0000256" key="7">
    <source>
        <dbReference type="PROSITE-ProRule" id="PRU00175"/>
    </source>
</evidence>
<dbReference type="KEGG" id="sgra:EX895_000663"/>
<organism evidence="10 11">
    <name type="scientific">Sporisorium graminicola</name>
    <dbReference type="NCBI Taxonomy" id="280036"/>
    <lineage>
        <taxon>Eukaryota</taxon>
        <taxon>Fungi</taxon>
        <taxon>Dikarya</taxon>
        <taxon>Basidiomycota</taxon>
        <taxon>Ustilaginomycotina</taxon>
        <taxon>Ustilaginomycetes</taxon>
        <taxon>Ustilaginales</taxon>
        <taxon>Ustilaginaceae</taxon>
        <taxon>Sporisorium</taxon>
    </lineage>
</organism>
<name>A0A4U7L0J2_9BASI</name>
<gene>
    <name evidence="10" type="ORF">EX895_000663</name>
</gene>
<dbReference type="SUPFAM" id="SSF57850">
    <property type="entry name" value="RING/U-box"/>
    <property type="match status" value="1"/>
</dbReference>
<evidence type="ECO:0000256" key="5">
    <source>
        <dbReference type="ARBA" id="ARBA00022833"/>
    </source>
</evidence>
<evidence type="ECO:0000256" key="4">
    <source>
        <dbReference type="ARBA" id="ARBA00022801"/>
    </source>
</evidence>